<name>Q7VH46_HELHP</name>
<dbReference type="PROSITE" id="PS51257">
    <property type="entry name" value="PROKAR_LIPOPROTEIN"/>
    <property type="match status" value="1"/>
</dbReference>
<sequence>MRLYILCLCIFMFGGCVDIKIASEMQKIEYFTLHTPDTQKQGEQACKVLNSKNIGLLDIYASTPFDSNSLILFDSKTLQVSEIKGKKWINSPKEMLKFKLLSKLQNKCFQVSIQPFGTQKFDKILKISLLSLQVLNEKGTYSAQISVFYEVMDMKTYIHNKSATLTSKVPLDSISDQNIALGFARASDEVLDKVLKAL</sequence>
<protein>
    <recommendedName>
        <fullName evidence="3">ABC-type transport auxiliary lipoprotein component domain-containing protein</fullName>
    </recommendedName>
</protein>
<gene>
    <name evidence="1" type="ordered locus">HH_1121</name>
</gene>
<dbReference type="Proteomes" id="UP000002495">
    <property type="component" value="Chromosome"/>
</dbReference>
<dbReference type="OrthoDB" id="5324640at2"/>
<dbReference type="STRING" id="235279.HH_1121"/>
<dbReference type="KEGG" id="hhe:HH_1121"/>
<dbReference type="HOGENOM" id="CLU_1376499_0_0_7"/>
<dbReference type="EMBL" id="AE017125">
    <property type="protein sequence ID" value="AAP77718.1"/>
    <property type="molecule type" value="Genomic_DNA"/>
</dbReference>
<evidence type="ECO:0000313" key="2">
    <source>
        <dbReference type="Proteomes" id="UP000002495"/>
    </source>
</evidence>
<dbReference type="AlphaFoldDB" id="Q7VH46"/>
<dbReference type="RefSeq" id="WP_011115961.1">
    <property type="nucleotide sequence ID" value="NC_004917.1"/>
</dbReference>
<accession>Q7VH46</accession>
<reference evidence="1 2" key="1">
    <citation type="journal article" date="2003" name="Proc. Natl. Acad. Sci. U.S.A.">
        <title>The complete genome sequence of the carcinogenic bacterium Helicobacter hepaticus.</title>
        <authorList>
            <person name="Suerbaum S."/>
            <person name="Josenhans C."/>
            <person name="Sterzenbach T."/>
            <person name="Drescher B."/>
            <person name="Brandt P."/>
            <person name="Bell M."/>
            <person name="Droege M."/>
            <person name="Fartmann B."/>
            <person name="Fischer H.-P."/>
            <person name="Ge Z."/>
            <person name="Hoerster A."/>
            <person name="Holland R."/>
            <person name="Klein K."/>
            <person name="Koenig J."/>
            <person name="Macko L."/>
            <person name="Mendz G.L."/>
            <person name="Nyakatura G."/>
            <person name="Schauer D.B."/>
            <person name="Shen Z."/>
            <person name="Weber J."/>
            <person name="Frosch M."/>
            <person name="Fox J.G."/>
        </authorList>
    </citation>
    <scope>NUCLEOTIDE SEQUENCE [LARGE SCALE GENOMIC DNA]</scope>
    <source>
        <strain evidence="2">ATCC 51449 / 3B1</strain>
    </source>
</reference>
<proteinExistence type="predicted"/>
<dbReference type="SUPFAM" id="SSF159594">
    <property type="entry name" value="XCC0632-like"/>
    <property type="match status" value="1"/>
</dbReference>
<organism evidence="1 2">
    <name type="scientific">Helicobacter hepaticus (strain ATCC 51449 / 3B1)</name>
    <dbReference type="NCBI Taxonomy" id="235279"/>
    <lineage>
        <taxon>Bacteria</taxon>
        <taxon>Pseudomonadati</taxon>
        <taxon>Campylobacterota</taxon>
        <taxon>Epsilonproteobacteria</taxon>
        <taxon>Campylobacterales</taxon>
        <taxon>Helicobacteraceae</taxon>
        <taxon>Helicobacter</taxon>
    </lineage>
</organism>
<evidence type="ECO:0008006" key="3">
    <source>
        <dbReference type="Google" id="ProtNLM"/>
    </source>
</evidence>
<dbReference type="Gene3D" id="3.40.50.10610">
    <property type="entry name" value="ABC-type transport auxiliary lipoprotein component"/>
    <property type="match status" value="1"/>
</dbReference>
<keyword evidence="2" id="KW-1185">Reference proteome</keyword>
<evidence type="ECO:0000313" key="1">
    <source>
        <dbReference type="EMBL" id="AAP77718.1"/>
    </source>
</evidence>